<evidence type="ECO:0000313" key="2">
    <source>
        <dbReference type="Proteomes" id="UP000054995"/>
    </source>
</evidence>
<dbReference type="Proteomes" id="UP000054995">
    <property type="component" value="Unassembled WGS sequence"/>
</dbReference>
<comment type="caution">
    <text evidence="1">The sequence shown here is derived from an EMBL/GenBank/DDBJ whole genome shotgun (WGS) entry which is preliminary data.</text>
</comment>
<evidence type="ECO:0000313" key="1">
    <source>
        <dbReference type="EMBL" id="KRY83372.1"/>
    </source>
</evidence>
<proteinExistence type="predicted"/>
<accession>A0A0V1FBT1</accession>
<reference evidence="1 2" key="1">
    <citation type="submission" date="2015-01" db="EMBL/GenBank/DDBJ databases">
        <title>Evolution of Trichinella species and genotypes.</title>
        <authorList>
            <person name="Korhonen P.K."/>
            <person name="Edoardo P."/>
            <person name="Giuseppe L.R."/>
            <person name="Gasser R.B."/>
        </authorList>
    </citation>
    <scope>NUCLEOTIDE SEQUENCE [LARGE SCALE GENOMIC DNA]</scope>
    <source>
        <strain evidence="1">ISS470</strain>
    </source>
</reference>
<protein>
    <submittedName>
        <fullName evidence="1">Uncharacterized protein</fullName>
    </submittedName>
</protein>
<dbReference type="AlphaFoldDB" id="A0A0V1FBT1"/>
<sequence length="183" mass="19652">MGSNGSLSLSELRSAAVIGNAWSGRSRWRSIRFLGGATRSLTNFARYSSTDASPLPDWSITVVVTGQGLRRQAGTESNSEPFSQEALYSFKAVHYDTRCKAKTEFCPGCTGDGDINGIPCDALVSREVAKVAEKAANCRAPFGRIVELLYSRDSMARSAKLQTARGLVARSVRSLVLLEPGTA</sequence>
<gene>
    <name evidence="1" type="ORF">T4D_7772</name>
</gene>
<keyword evidence="2" id="KW-1185">Reference proteome</keyword>
<name>A0A0V1FBT1_TRIPS</name>
<organism evidence="1 2">
    <name type="scientific">Trichinella pseudospiralis</name>
    <name type="common">Parasitic roundworm</name>
    <dbReference type="NCBI Taxonomy" id="6337"/>
    <lineage>
        <taxon>Eukaryota</taxon>
        <taxon>Metazoa</taxon>
        <taxon>Ecdysozoa</taxon>
        <taxon>Nematoda</taxon>
        <taxon>Enoplea</taxon>
        <taxon>Dorylaimia</taxon>
        <taxon>Trichinellida</taxon>
        <taxon>Trichinellidae</taxon>
        <taxon>Trichinella</taxon>
    </lineage>
</organism>
<dbReference type="EMBL" id="JYDT01000142">
    <property type="protein sequence ID" value="KRY83372.1"/>
    <property type="molecule type" value="Genomic_DNA"/>
</dbReference>